<keyword evidence="2" id="KW-0808">Transferase</keyword>
<dbReference type="InterPro" id="IPR029055">
    <property type="entry name" value="Ntn_hydrolases_N"/>
</dbReference>
<dbReference type="SUPFAM" id="SSF56235">
    <property type="entry name" value="N-terminal nucleophile aminohydrolases (Ntn hydrolases)"/>
    <property type="match status" value="1"/>
</dbReference>
<keyword evidence="2" id="KW-0012">Acyltransferase</keyword>
<evidence type="ECO:0000313" key="2">
    <source>
        <dbReference type="EMBL" id="MDN3568287.1"/>
    </source>
</evidence>
<keyword evidence="3" id="KW-1185">Reference proteome</keyword>
<comment type="caution">
    <text evidence="2">The sequence shown here is derived from an EMBL/GenBank/DDBJ whole genome shotgun (WGS) entry which is preliminary data.</text>
</comment>
<proteinExistence type="inferred from homology"/>
<dbReference type="InterPro" id="IPR051792">
    <property type="entry name" value="GGT_bact"/>
</dbReference>
<comment type="similarity">
    <text evidence="1">Belongs to the gamma-glutamyltransferase family.</text>
</comment>
<dbReference type="GO" id="GO:0103068">
    <property type="term" value="F:leukotriene C4 gamma-glutamyl transferase activity"/>
    <property type="evidence" value="ECO:0007669"/>
    <property type="project" value="UniProtKB-EC"/>
</dbReference>
<dbReference type="PANTHER" id="PTHR43199:SF1">
    <property type="entry name" value="GLUTATHIONE HYDROLASE PROENZYME"/>
    <property type="match status" value="1"/>
</dbReference>
<name>A0ABT8AEU7_9PROT</name>
<dbReference type="EMBL" id="JAUFPN010000206">
    <property type="protein sequence ID" value="MDN3568287.1"/>
    <property type="molecule type" value="Genomic_DNA"/>
</dbReference>
<dbReference type="RefSeq" id="WP_290320394.1">
    <property type="nucleotide sequence ID" value="NZ_JAUFPN010000206.1"/>
</dbReference>
<reference evidence="3" key="1">
    <citation type="journal article" date="2019" name="Int. J. Syst. Evol. Microbiol.">
        <title>The Global Catalogue of Microorganisms (GCM) 10K type strain sequencing project: providing services to taxonomists for standard genome sequencing and annotation.</title>
        <authorList>
            <consortium name="The Broad Institute Genomics Platform"/>
            <consortium name="The Broad Institute Genome Sequencing Center for Infectious Disease"/>
            <person name="Wu L."/>
            <person name="Ma J."/>
        </authorList>
    </citation>
    <scope>NUCLEOTIDE SEQUENCE [LARGE SCALE GENOMIC DNA]</scope>
    <source>
        <strain evidence="3">CECT 7131</strain>
    </source>
</reference>
<dbReference type="Proteomes" id="UP001529369">
    <property type="component" value="Unassembled WGS sequence"/>
</dbReference>
<organism evidence="2 3">
    <name type="scientific">Paeniroseomonas aquatica</name>
    <dbReference type="NCBI Taxonomy" id="373043"/>
    <lineage>
        <taxon>Bacteria</taxon>
        <taxon>Pseudomonadati</taxon>
        <taxon>Pseudomonadota</taxon>
        <taxon>Alphaproteobacteria</taxon>
        <taxon>Acetobacterales</taxon>
        <taxon>Acetobacteraceae</taxon>
        <taxon>Paeniroseomonas</taxon>
    </lineage>
</organism>
<accession>A0ABT8AEU7</accession>
<dbReference type="PRINTS" id="PR01210">
    <property type="entry name" value="GGTRANSPTASE"/>
</dbReference>
<sequence length="504" mass="50141">MTSSAEIKASGFRLETNRARPAASRKAGRAGVMALAAVLALPGCDTLNRTVSSVVGSGPPIGAPGNVRGFLGGVATEDPAAALAARNVLSAGGTAVDAAVAAGFVLSVTLPSRVGLGGGGACLVFDPAKAATESVLFLPGPRASTPAGADRPAAVPLLARGMFGLHTRNPGRPFEELIAPAEQLARFGTEVSRGLASDLAAVAGPLFADPGARAIFARADGAPKRAGDPLQQPELAATLGQLRLAGVGDLHQGGLAKRLEESSRAVGGNLTTEELRAGLPTLVPPFELPSRNGDRIAFLPPPADGGLAAAAAFTAMQSGATPEEASRRGLAAVSAWRQQGGDPKTLVAANNLPAATPGPVGASAGLVVFDRQGGAVTCAFTVNNLFGTGRIAPGLGFLLAPAANIGQVRPPLLAAAIAYNPNVRGFRLGVAASGQDQAPIGVAGPAAFQLLRSVAPISALEAGAIGTARTQLGACANYLPGYPDRCSIVTDPRGAGVALGAIDQ</sequence>
<protein>
    <submittedName>
        <fullName evidence="2">Gamma-glutamyltransferase</fullName>
        <ecNumber evidence="2">2.3.2.2</ecNumber>
    </submittedName>
</protein>
<dbReference type="Pfam" id="PF01019">
    <property type="entry name" value="G_glu_transpept"/>
    <property type="match status" value="1"/>
</dbReference>
<evidence type="ECO:0000313" key="3">
    <source>
        <dbReference type="Proteomes" id="UP001529369"/>
    </source>
</evidence>
<dbReference type="EC" id="2.3.2.2" evidence="2"/>
<gene>
    <name evidence="2" type="ORF">QWZ14_28245</name>
</gene>
<dbReference type="PANTHER" id="PTHR43199">
    <property type="entry name" value="GLUTATHIONE HYDROLASE"/>
    <property type="match status" value="1"/>
</dbReference>
<evidence type="ECO:0000256" key="1">
    <source>
        <dbReference type="ARBA" id="ARBA00009381"/>
    </source>
</evidence>